<dbReference type="GO" id="GO:0043531">
    <property type="term" value="F:ADP binding"/>
    <property type="evidence" value="ECO:0007669"/>
    <property type="project" value="InterPro"/>
</dbReference>
<evidence type="ECO:0000259" key="8">
    <source>
        <dbReference type="SMART" id="SM00382"/>
    </source>
</evidence>
<comment type="similarity">
    <text evidence="1">Belongs to the disease resistance NB-LRR family.</text>
</comment>
<comment type="caution">
    <text evidence="9">The sequence shown here is derived from an EMBL/GenBank/DDBJ whole genome shotgun (WGS) entry which is preliminary data.</text>
</comment>
<dbReference type="Gene3D" id="1.10.8.430">
    <property type="entry name" value="Helical domain of apoptotic protease-activating factors"/>
    <property type="match status" value="1"/>
</dbReference>
<keyword evidence="4" id="KW-0547">Nucleotide-binding</keyword>
<dbReference type="Gene3D" id="1.10.10.10">
    <property type="entry name" value="Winged helix-like DNA-binding domain superfamily/Winged helix DNA-binding domain"/>
    <property type="match status" value="1"/>
</dbReference>
<feature type="domain" description="AAA+ ATPase" evidence="8">
    <location>
        <begin position="168"/>
        <end position="313"/>
    </location>
</feature>
<evidence type="ECO:0000256" key="2">
    <source>
        <dbReference type="ARBA" id="ARBA00022614"/>
    </source>
</evidence>
<evidence type="ECO:0000256" key="7">
    <source>
        <dbReference type="SAM" id="Coils"/>
    </source>
</evidence>
<proteinExistence type="inferred from homology"/>
<accession>A0A9D3UVQ9</accession>
<evidence type="ECO:0000256" key="3">
    <source>
        <dbReference type="ARBA" id="ARBA00022737"/>
    </source>
</evidence>
<keyword evidence="5" id="KW-0611">Plant defense</keyword>
<evidence type="ECO:0000256" key="6">
    <source>
        <dbReference type="ARBA" id="ARBA00022840"/>
    </source>
</evidence>
<evidence type="ECO:0000256" key="1">
    <source>
        <dbReference type="ARBA" id="ARBA00008894"/>
    </source>
</evidence>
<dbReference type="SUPFAM" id="SSF52058">
    <property type="entry name" value="L domain-like"/>
    <property type="match status" value="1"/>
</dbReference>
<gene>
    <name evidence="9" type="ORF">J1N35_028257</name>
</gene>
<dbReference type="Gene3D" id="3.80.10.10">
    <property type="entry name" value="Ribonuclease Inhibitor"/>
    <property type="match status" value="3"/>
</dbReference>
<dbReference type="EMBL" id="JAIQCV010000009">
    <property type="protein sequence ID" value="KAH1063270.1"/>
    <property type="molecule type" value="Genomic_DNA"/>
</dbReference>
<dbReference type="OrthoDB" id="959306at2759"/>
<feature type="coiled-coil region" evidence="7">
    <location>
        <begin position="35"/>
        <end position="97"/>
    </location>
</feature>
<dbReference type="GO" id="GO:0005524">
    <property type="term" value="F:ATP binding"/>
    <property type="evidence" value="ECO:0007669"/>
    <property type="project" value="UniProtKB-KW"/>
</dbReference>
<dbReference type="FunFam" id="3.40.50.300:FF:001091">
    <property type="entry name" value="Probable disease resistance protein At1g61300"/>
    <property type="match status" value="1"/>
</dbReference>
<protein>
    <recommendedName>
        <fullName evidence="8">AAA+ ATPase domain-containing protein</fullName>
    </recommendedName>
</protein>
<dbReference type="InterPro" id="IPR042197">
    <property type="entry name" value="Apaf_helical"/>
</dbReference>
<dbReference type="Gene3D" id="3.40.50.300">
    <property type="entry name" value="P-loop containing nucleotide triphosphate hydrolases"/>
    <property type="match status" value="1"/>
</dbReference>
<keyword evidence="7" id="KW-0175">Coiled coil</keyword>
<dbReference type="InterPro" id="IPR050905">
    <property type="entry name" value="Plant_NBS-LRR"/>
</dbReference>
<keyword evidence="10" id="KW-1185">Reference proteome</keyword>
<dbReference type="InterPro" id="IPR057135">
    <property type="entry name" value="At4g27190-like_LRR"/>
</dbReference>
<keyword evidence="6" id="KW-0067">ATP-binding</keyword>
<dbReference type="PRINTS" id="PR00364">
    <property type="entry name" value="DISEASERSIST"/>
</dbReference>
<keyword evidence="3" id="KW-0677">Repeat</keyword>
<dbReference type="InterPro" id="IPR002182">
    <property type="entry name" value="NB-ARC"/>
</dbReference>
<reference evidence="9 10" key="1">
    <citation type="journal article" date="2021" name="Plant Biotechnol. J.">
        <title>Multi-omics assisted identification of the key and species-specific regulatory components of drought-tolerant mechanisms in Gossypium stocksii.</title>
        <authorList>
            <person name="Yu D."/>
            <person name="Ke L."/>
            <person name="Zhang D."/>
            <person name="Wu Y."/>
            <person name="Sun Y."/>
            <person name="Mei J."/>
            <person name="Sun J."/>
            <person name="Sun Y."/>
        </authorList>
    </citation>
    <scope>NUCLEOTIDE SEQUENCE [LARGE SCALE GENOMIC DNA]</scope>
    <source>
        <strain evidence="10">cv. E1</strain>
        <tissue evidence="9">Leaf</tissue>
    </source>
</reference>
<dbReference type="GO" id="GO:0006952">
    <property type="term" value="P:defense response"/>
    <property type="evidence" value="ECO:0007669"/>
    <property type="project" value="UniProtKB-KW"/>
</dbReference>
<sequence>MAEYVASTAVEIVTNQAKEYASPFLRYFFCYGEIVEDFKNQRKELKLRKQRVKTRVDEAKRQIKVIYEDVEDWLRRAEKELEETQNFEEEIDGVKRSKWCPQWSWRYCLSKKLAEKTLIISKLLETSNFPQVGYRGSLQGIEFITSTDFMDSESSKSALNQIMVAINSVNMIGLHGMPGVGKTTLAKEVGKHAREQKLFDKVVMFTMSQNPNINKIQEKVADIFGLNFETSSQEGKAEELFRSMQGVKKILVIVDDIWEEFKLESIGIPVGDEHKGCTILLTTRHQQVCTKMNCQREIQLGILSEDEAWVLLRDKASLEDDCSTLTHVAKEVAGECKGLPLAIVTVAKALKGESLDGWRAVNQRFKDSRHLDNEEVLGGVLKPLKLSYDYLKEGNSQMTGNDIQMCFLLCSLFPEDAEIISDELIMCGIGLGLFSNVRSIEDKKNEIRMAVKKLQKSGLLLETDVAETIRMHDVFRDFAHWLTSTGENRFMVKDKLKEWPYMVGCYTAIALWNCSSKIKNFPDKVEFSKLKTLFLKGGAGDDLLVVPNTFFEEMKALQVLLLEHVFSLKGFNSLPNLKTLCCIRCKLENFSSSLTNMRSLEILSLFETKINEISEELVKLSSLKLLFVEVEEEEEINFPPNLLSRLTSLEELHVRSKNNINLLELNSLSRLTAVSLRLSTNHFSQEYFVLPKLQRYAIVVNDYIRYLESLTFRALTIKNFSSSLIAFDNLFCNVEKLKLGNISGQKNIVPSIGKMGVNELTSLELESCKDIEFLTDITREQGPIVAFSNLMELNVSNMVSLKGLCYGLSPTRFLQNLKQVIIRDCTELQVIFEMDKLSEKVKCQRPLLSNLTILELYSLPKLESIWKLEPSHHATASLARLKVVKIRDCDKLKTIFSPCLALSMVHLEELDVTCCDGLEQVIGFAQEEEIIENDFPLCCWPKLRILHIEFCRSLKYICANAWTQGLQSLESIYIRDCSQLIQVFNIEQNKHGQDIVLPELGSQNHCWTKLKTLQIMDCQLLKYVLANTLSQELPLLESIYLVNCPQLLQVFSSTEERDMIGDHILLNVPFLQDLVVSNCPQFSCLIVQAQLIKELVLSNVGNSRQLCNTNVPILNENCIVVGNHEEVFQVQGGYSFSSIKKLKLRNLFEVRIIWNDFAQVVTLENLTTLTLSGCKKLRYIFSPMMARSLSHLVDLFIEGCEEIERLILAKDQVSSSSSNGNSGLQPMSFPNLTRIVVTNCKNLNSLFPFGFVPVLPKLESLIVKRNSKLEQVFELEDEVEVVAEKEMKFDKLKWLSLEELPGLIHFCPKGYHSVFPAMIKLNVRDCPKLTTVFFIDSQELVHCKTKLVEQDAVEESTTVRNAIFNKNIDWSQWWG</sequence>
<keyword evidence="2" id="KW-0433">Leucine-rich repeat</keyword>
<evidence type="ECO:0000313" key="10">
    <source>
        <dbReference type="Proteomes" id="UP000828251"/>
    </source>
</evidence>
<dbReference type="Proteomes" id="UP000828251">
    <property type="component" value="Unassembled WGS sequence"/>
</dbReference>
<dbReference type="SUPFAM" id="SSF52047">
    <property type="entry name" value="RNI-like"/>
    <property type="match status" value="1"/>
</dbReference>
<evidence type="ECO:0000256" key="5">
    <source>
        <dbReference type="ARBA" id="ARBA00022821"/>
    </source>
</evidence>
<dbReference type="Pfam" id="PF00931">
    <property type="entry name" value="NB-ARC"/>
    <property type="match status" value="1"/>
</dbReference>
<dbReference type="Pfam" id="PF23247">
    <property type="entry name" value="LRR_RPS2"/>
    <property type="match status" value="4"/>
</dbReference>
<organism evidence="9 10">
    <name type="scientific">Gossypium stocksii</name>
    <dbReference type="NCBI Taxonomy" id="47602"/>
    <lineage>
        <taxon>Eukaryota</taxon>
        <taxon>Viridiplantae</taxon>
        <taxon>Streptophyta</taxon>
        <taxon>Embryophyta</taxon>
        <taxon>Tracheophyta</taxon>
        <taxon>Spermatophyta</taxon>
        <taxon>Magnoliopsida</taxon>
        <taxon>eudicotyledons</taxon>
        <taxon>Gunneridae</taxon>
        <taxon>Pentapetalae</taxon>
        <taxon>rosids</taxon>
        <taxon>malvids</taxon>
        <taxon>Malvales</taxon>
        <taxon>Malvaceae</taxon>
        <taxon>Malvoideae</taxon>
        <taxon>Gossypium</taxon>
    </lineage>
</organism>
<name>A0A9D3UVQ9_9ROSI</name>
<dbReference type="SMART" id="SM00382">
    <property type="entry name" value="AAA"/>
    <property type="match status" value="1"/>
</dbReference>
<evidence type="ECO:0000313" key="9">
    <source>
        <dbReference type="EMBL" id="KAH1063270.1"/>
    </source>
</evidence>
<dbReference type="InterPro" id="IPR027417">
    <property type="entry name" value="P-loop_NTPase"/>
</dbReference>
<dbReference type="InterPro" id="IPR003593">
    <property type="entry name" value="AAA+_ATPase"/>
</dbReference>
<evidence type="ECO:0000256" key="4">
    <source>
        <dbReference type="ARBA" id="ARBA00022741"/>
    </source>
</evidence>
<dbReference type="SUPFAM" id="SSF52540">
    <property type="entry name" value="P-loop containing nucleoside triphosphate hydrolases"/>
    <property type="match status" value="1"/>
</dbReference>
<dbReference type="PANTHER" id="PTHR33463">
    <property type="entry name" value="NB-ARC DOMAIN-CONTAINING PROTEIN-RELATED"/>
    <property type="match status" value="1"/>
</dbReference>
<dbReference type="PANTHER" id="PTHR33463:SF117">
    <property type="entry name" value="CC-NBS-LRR RESISTANCE PROTEIN"/>
    <property type="match status" value="1"/>
</dbReference>
<dbReference type="InterPro" id="IPR036388">
    <property type="entry name" value="WH-like_DNA-bd_sf"/>
</dbReference>
<dbReference type="InterPro" id="IPR032675">
    <property type="entry name" value="LRR_dom_sf"/>
</dbReference>